<keyword evidence="4" id="KW-1003">Cell membrane</keyword>
<evidence type="ECO:0000256" key="1">
    <source>
        <dbReference type="ARBA" id="ARBA00004202"/>
    </source>
</evidence>
<evidence type="ECO:0000313" key="11">
    <source>
        <dbReference type="Proteomes" id="UP001589795"/>
    </source>
</evidence>
<dbReference type="SUPFAM" id="SSF52540">
    <property type="entry name" value="P-loop containing nucleoside triphosphate hydrolases"/>
    <property type="match status" value="1"/>
</dbReference>
<evidence type="ECO:0000256" key="3">
    <source>
        <dbReference type="ARBA" id="ARBA00022448"/>
    </source>
</evidence>
<keyword evidence="8" id="KW-0472">Membrane</keyword>
<evidence type="ECO:0000313" key="10">
    <source>
        <dbReference type="EMBL" id="MFC0200547.1"/>
    </source>
</evidence>
<feature type="domain" description="ABC transporter" evidence="9">
    <location>
        <begin position="6"/>
        <end position="250"/>
    </location>
</feature>
<dbReference type="SMART" id="SM00382">
    <property type="entry name" value="AAA"/>
    <property type="match status" value="1"/>
</dbReference>
<comment type="subcellular location">
    <subcellularLocation>
        <location evidence="1">Cell membrane</location>
        <topology evidence="1">Peripheral membrane protein</topology>
    </subcellularLocation>
</comment>
<evidence type="ECO:0000256" key="4">
    <source>
        <dbReference type="ARBA" id="ARBA00022475"/>
    </source>
</evidence>
<reference evidence="10 11" key="1">
    <citation type="submission" date="2024-09" db="EMBL/GenBank/DDBJ databases">
        <authorList>
            <person name="Sun Q."/>
            <person name="Mori K."/>
        </authorList>
    </citation>
    <scope>NUCLEOTIDE SEQUENCE [LARGE SCALE GENOMIC DNA]</scope>
    <source>
        <strain evidence="10 11">CCM 7904</strain>
    </source>
</reference>
<dbReference type="InterPro" id="IPR030679">
    <property type="entry name" value="ABC_ATPase_HisP-typ"/>
</dbReference>
<dbReference type="Proteomes" id="UP001589795">
    <property type="component" value="Unassembled WGS sequence"/>
</dbReference>
<protein>
    <submittedName>
        <fullName evidence="10">Amino acid ABC transporter ATP-binding protein</fullName>
    </submittedName>
</protein>
<dbReference type="Pfam" id="PF00005">
    <property type="entry name" value="ABC_tran"/>
    <property type="match status" value="1"/>
</dbReference>
<dbReference type="EMBL" id="JBHLWQ010000085">
    <property type="protein sequence ID" value="MFC0200547.1"/>
    <property type="molecule type" value="Genomic_DNA"/>
</dbReference>
<evidence type="ECO:0000256" key="7">
    <source>
        <dbReference type="ARBA" id="ARBA00022970"/>
    </source>
</evidence>
<keyword evidence="7" id="KW-0029">Amino-acid transport</keyword>
<name>A0ABV6CII3_9RHOB</name>
<evidence type="ECO:0000256" key="6">
    <source>
        <dbReference type="ARBA" id="ARBA00022840"/>
    </source>
</evidence>
<dbReference type="InterPro" id="IPR027417">
    <property type="entry name" value="P-loop_NTPase"/>
</dbReference>
<dbReference type="InterPro" id="IPR003439">
    <property type="entry name" value="ABC_transporter-like_ATP-bd"/>
</dbReference>
<dbReference type="PANTHER" id="PTHR43166">
    <property type="entry name" value="AMINO ACID IMPORT ATP-BINDING PROTEIN"/>
    <property type="match status" value="1"/>
</dbReference>
<dbReference type="PIRSF" id="PIRSF039085">
    <property type="entry name" value="ABC_ATPase_HisP"/>
    <property type="match status" value="1"/>
</dbReference>
<dbReference type="InterPro" id="IPR017871">
    <property type="entry name" value="ABC_transporter-like_CS"/>
</dbReference>
<accession>A0ABV6CII3</accession>
<comment type="caution">
    <text evidence="10">The sequence shown here is derived from an EMBL/GenBank/DDBJ whole genome shotgun (WGS) entry which is preliminary data.</text>
</comment>
<comment type="similarity">
    <text evidence="2">Belongs to the ABC transporter superfamily.</text>
</comment>
<dbReference type="PROSITE" id="PS50893">
    <property type="entry name" value="ABC_TRANSPORTER_2"/>
    <property type="match status" value="1"/>
</dbReference>
<dbReference type="InterPro" id="IPR003593">
    <property type="entry name" value="AAA+_ATPase"/>
</dbReference>
<dbReference type="RefSeq" id="WP_265506708.1">
    <property type="nucleotide sequence ID" value="NZ_JAOTBE010000016.1"/>
</dbReference>
<dbReference type="PANTHER" id="PTHR43166:SF9">
    <property type="entry name" value="GLUTAMATE_ASPARTATE IMPORT ATP-BINDING PROTEIN GLTL"/>
    <property type="match status" value="1"/>
</dbReference>
<gene>
    <name evidence="10" type="ORF">ACFFIZ_09505</name>
</gene>
<dbReference type="CDD" id="cd03262">
    <property type="entry name" value="ABC_HisP_GlnQ"/>
    <property type="match status" value="1"/>
</dbReference>
<organism evidence="10 11">
    <name type="scientific">Paracoccus rhizosphaerae</name>
    <dbReference type="NCBI Taxonomy" id="1133347"/>
    <lineage>
        <taxon>Bacteria</taxon>
        <taxon>Pseudomonadati</taxon>
        <taxon>Pseudomonadota</taxon>
        <taxon>Alphaproteobacteria</taxon>
        <taxon>Rhodobacterales</taxon>
        <taxon>Paracoccaceae</taxon>
        <taxon>Paracoccus</taxon>
    </lineage>
</organism>
<keyword evidence="3" id="KW-0813">Transport</keyword>
<dbReference type="Gene3D" id="3.40.50.300">
    <property type="entry name" value="P-loop containing nucleotide triphosphate hydrolases"/>
    <property type="match status" value="1"/>
</dbReference>
<keyword evidence="11" id="KW-1185">Reference proteome</keyword>
<evidence type="ECO:0000256" key="2">
    <source>
        <dbReference type="ARBA" id="ARBA00005417"/>
    </source>
</evidence>
<evidence type="ECO:0000256" key="8">
    <source>
        <dbReference type="ARBA" id="ARBA00023136"/>
    </source>
</evidence>
<dbReference type="PROSITE" id="PS00211">
    <property type="entry name" value="ABC_TRANSPORTER_1"/>
    <property type="match status" value="1"/>
</dbReference>
<dbReference type="GO" id="GO:0005524">
    <property type="term" value="F:ATP binding"/>
    <property type="evidence" value="ECO:0007669"/>
    <property type="project" value="UniProtKB-KW"/>
</dbReference>
<sequence length="257" mass="28522">MTEPLLKVEQLRKSFGAHDVLRGIDLAVKRGDVTCIVGPSGSGKSTLLRCLNHLETPTKGVVFLNGVPVGVRWKGNRLYQMSFNELARQRQRMGMVFQAFNLFPHKTVLENVTEAPILVRRIKRKAAEVEAMDLLERVGMAERANYYPPQLSGGQQQRAAIARSLAMKPDLMLFDEPTSALDPELVGEVLAVMRQLADDGMTMVVVTHEMGFARDVADHLVFMDGGVIIEEGAPADLLTHPHHERTKAFLSRVLNTV</sequence>
<keyword evidence="5" id="KW-0547">Nucleotide-binding</keyword>
<keyword evidence="6 10" id="KW-0067">ATP-binding</keyword>
<proteinExistence type="inferred from homology"/>
<dbReference type="InterPro" id="IPR050086">
    <property type="entry name" value="MetN_ABC_transporter-like"/>
</dbReference>
<evidence type="ECO:0000256" key="5">
    <source>
        <dbReference type="ARBA" id="ARBA00022741"/>
    </source>
</evidence>
<evidence type="ECO:0000259" key="9">
    <source>
        <dbReference type="PROSITE" id="PS50893"/>
    </source>
</evidence>